<evidence type="ECO:0000313" key="4">
    <source>
        <dbReference type="Proteomes" id="UP001501116"/>
    </source>
</evidence>
<dbReference type="Gene3D" id="3.50.50.60">
    <property type="entry name" value="FAD/NAD(P)-binding domain"/>
    <property type="match status" value="2"/>
</dbReference>
<name>A0ABN2RM71_9PSEU</name>
<evidence type="ECO:0000259" key="2">
    <source>
        <dbReference type="Pfam" id="PF01266"/>
    </source>
</evidence>
<dbReference type="Pfam" id="PF01266">
    <property type="entry name" value="DAO"/>
    <property type="match status" value="1"/>
</dbReference>
<feature type="domain" description="FAD dependent oxidoreductase" evidence="2">
    <location>
        <begin position="3"/>
        <end position="387"/>
    </location>
</feature>
<keyword evidence="4" id="KW-1185">Reference proteome</keyword>
<dbReference type="EMBL" id="BAAANN010000022">
    <property type="protein sequence ID" value="GAA1971563.1"/>
    <property type="molecule type" value="Genomic_DNA"/>
</dbReference>
<dbReference type="InterPro" id="IPR036188">
    <property type="entry name" value="FAD/NAD-bd_sf"/>
</dbReference>
<keyword evidence="1" id="KW-0560">Oxidoreductase</keyword>
<gene>
    <name evidence="3" type="ORF">GCM10009754_52300</name>
</gene>
<protein>
    <submittedName>
        <fullName evidence="3">FAD-dependent oxidoreductase</fullName>
    </submittedName>
</protein>
<sequence>MTVTVVGGGIVGLCCAHYLSEAGHEVTVLERARVGSGASRGNAGEICPDLVVPLPAPGTIVPALRGLPRPESALYIRPRPDPALLRFLVRFAVNTTERRYARGVRTLAKLADGTFDLFAGLAKSGVDGDTVKHGFVFAFSSRAAAMTEWEAQRKIGAPLATDVLGARGLRGLEPALGDGARAGFLVGDQWSVDPSRFVDRLVSHLRAKGVRIVEGARATFVEETAGGARVRSSAGDFGSETVVIAAGVRSRELCRQLGAGLNLFPGKGYSFSVEADPLPRQVVHLGDARVVFTPMGGRLRVAGTMEFDSDPDAFHARRIAAIVAAARPYLAADWDGRRDEWVGARVLTPDGLPAIGRVPGRERILLASGHNMLGLMLGPATGRLITDFVAGEPDPALVSALDPDRLARRVRPR</sequence>
<evidence type="ECO:0000256" key="1">
    <source>
        <dbReference type="ARBA" id="ARBA00023002"/>
    </source>
</evidence>
<comment type="caution">
    <text evidence="3">The sequence shown here is derived from an EMBL/GenBank/DDBJ whole genome shotgun (WGS) entry which is preliminary data.</text>
</comment>
<dbReference type="Proteomes" id="UP001501116">
    <property type="component" value="Unassembled WGS sequence"/>
</dbReference>
<dbReference type="SUPFAM" id="SSF54373">
    <property type="entry name" value="FAD-linked reductases, C-terminal domain"/>
    <property type="match status" value="1"/>
</dbReference>
<dbReference type="SUPFAM" id="SSF51905">
    <property type="entry name" value="FAD/NAD(P)-binding domain"/>
    <property type="match status" value="1"/>
</dbReference>
<evidence type="ECO:0000313" key="3">
    <source>
        <dbReference type="EMBL" id="GAA1971563.1"/>
    </source>
</evidence>
<dbReference type="InterPro" id="IPR006076">
    <property type="entry name" value="FAD-dep_OxRdtase"/>
</dbReference>
<accession>A0ABN2RM71</accession>
<organism evidence="3 4">
    <name type="scientific">Amycolatopsis minnesotensis</name>
    <dbReference type="NCBI Taxonomy" id="337894"/>
    <lineage>
        <taxon>Bacteria</taxon>
        <taxon>Bacillati</taxon>
        <taxon>Actinomycetota</taxon>
        <taxon>Actinomycetes</taxon>
        <taxon>Pseudonocardiales</taxon>
        <taxon>Pseudonocardiaceae</taxon>
        <taxon>Amycolatopsis</taxon>
    </lineage>
</organism>
<proteinExistence type="predicted"/>
<dbReference type="RefSeq" id="WP_344424179.1">
    <property type="nucleotide sequence ID" value="NZ_BAAANN010000022.1"/>
</dbReference>
<dbReference type="PANTHER" id="PTHR13847:SF289">
    <property type="entry name" value="GLYCINE OXIDASE"/>
    <property type="match status" value="1"/>
</dbReference>
<dbReference type="PANTHER" id="PTHR13847">
    <property type="entry name" value="SARCOSINE DEHYDROGENASE-RELATED"/>
    <property type="match status" value="1"/>
</dbReference>
<dbReference type="Gene3D" id="3.30.9.10">
    <property type="entry name" value="D-Amino Acid Oxidase, subunit A, domain 2"/>
    <property type="match status" value="1"/>
</dbReference>
<reference evidence="3 4" key="1">
    <citation type="journal article" date="2019" name="Int. J. Syst. Evol. Microbiol.">
        <title>The Global Catalogue of Microorganisms (GCM) 10K type strain sequencing project: providing services to taxonomists for standard genome sequencing and annotation.</title>
        <authorList>
            <consortium name="The Broad Institute Genomics Platform"/>
            <consortium name="The Broad Institute Genome Sequencing Center for Infectious Disease"/>
            <person name="Wu L."/>
            <person name="Ma J."/>
        </authorList>
    </citation>
    <scope>NUCLEOTIDE SEQUENCE [LARGE SCALE GENOMIC DNA]</scope>
    <source>
        <strain evidence="3 4">JCM 14545</strain>
    </source>
</reference>